<dbReference type="EMBL" id="BONE01000050">
    <property type="protein sequence ID" value="GIF75930.1"/>
    <property type="molecule type" value="Genomic_DNA"/>
</dbReference>
<organism evidence="7 8">
    <name type="scientific">Asanoa siamensis</name>
    <dbReference type="NCBI Taxonomy" id="926357"/>
    <lineage>
        <taxon>Bacteria</taxon>
        <taxon>Bacillati</taxon>
        <taxon>Actinomycetota</taxon>
        <taxon>Actinomycetes</taxon>
        <taxon>Micromonosporales</taxon>
        <taxon>Micromonosporaceae</taxon>
        <taxon>Asanoa</taxon>
    </lineage>
</organism>
<protein>
    <submittedName>
        <fullName evidence="7">Oxidoreductase</fullName>
    </submittedName>
</protein>
<dbReference type="CDD" id="cd05289">
    <property type="entry name" value="MDR_like_2"/>
    <property type="match status" value="1"/>
</dbReference>
<comment type="caution">
    <text evidence="7">The sequence shown here is derived from an EMBL/GenBank/DDBJ whole genome shotgun (WGS) entry which is preliminary data.</text>
</comment>
<dbReference type="InterPro" id="IPR020843">
    <property type="entry name" value="ER"/>
</dbReference>
<dbReference type="Gene3D" id="3.90.180.10">
    <property type="entry name" value="Medium-chain alcohol dehydrogenases, catalytic domain"/>
    <property type="match status" value="1"/>
</dbReference>
<keyword evidence="5" id="KW-0694">RNA-binding</keyword>
<accession>A0ABQ4CXB6</accession>
<keyword evidence="4" id="KW-0521">NADP</keyword>
<evidence type="ECO:0000256" key="4">
    <source>
        <dbReference type="ARBA" id="ARBA00022857"/>
    </source>
</evidence>
<evidence type="ECO:0000256" key="5">
    <source>
        <dbReference type="ARBA" id="ARBA00022884"/>
    </source>
</evidence>
<dbReference type="PANTHER" id="PTHR44154:SF1">
    <property type="entry name" value="QUINONE OXIDOREDUCTASE"/>
    <property type="match status" value="1"/>
</dbReference>
<evidence type="ECO:0000256" key="2">
    <source>
        <dbReference type="ARBA" id="ARBA00011881"/>
    </source>
</evidence>
<evidence type="ECO:0000313" key="7">
    <source>
        <dbReference type="EMBL" id="GIF75930.1"/>
    </source>
</evidence>
<proteinExistence type="predicted"/>
<dbReference type="SUPFAM" id="SSF50129">
    <property type="entry name" value="GroES-like"/>
    <property type="match status" value="1"/>
</dbReference>
<dbReference type="InterPro" id="IPR011032">
    <property type="entry name" value="GroES-like_sf"/>
</dbReference>
<dbReference type="Gene3D" id="3.40.50.720">
    <property type="entry name" value="NAD(P)-binding Rossmann-like Domain"/>
    <property type="match status" value="1"/>
</dbReference>
<evidence type="ECO:0000259" key="6">
    <source>
        <dbReference type="SMART" id="SM00829"/>
    </source>
</evidence>
<keyword evidence="3" id="KW-0963">Cytoplasm</keyword>
<dbReference type="SUPFAM" id="SSF51735">
    <property type="entry name" value="NAD(P)-binding Rossmann-fold domains"/>
    <property type="match status" value="1"/>
</dbReference>
<sequence length="298" mass="30891">MLEVVDVERPAPPDDGVVIEVRAAGVNPVDTKVRRGLRGNGPLPIGLGSDAAGVVVAVGPATTRWTVGDEVVARGLTGAYATHVAAGSAHLVRRPPALGHTQGAAIGVPAGTAYQVLRSLKLTEGEALLVHAGSGGVGQAAVQFARLWGATVVATARPANHDRLRALGATPVAYGEGLLDRLRRVAPGGFDATLDAAGTDEALLTSLTLTRDPDRIATVVAVEQAATLGIRAFSGSRPGWLSDEERAWRAEALQVTVDLARQDRFSIEIAAGYPLDAVAEAHRHSETTHVRGKIVLVP</sequence>
<dbReference type="InterPro" id="IPR002364">
    <property type="entry name" value="Quin_OxRdtase/zeta-crystal_CS"/>
</dbReference>
<evidence type="ECO:0000256" key="1">
    <source>
        <dbReference type="ARBA" id="ARBA00004496"/>
    </source>
</evidence>
<dbReference type="Pfam" id="PF08240">
    <property type="entry name" value="ADH_N"/>
    <property type="match status" value="1"/>
</dbReference>
<dbReference type="InterPro" id="IPR051603">
    <property type="entry name" value="Zinc-ADH_QOR/CCCR"/>
</dbReference>
<keyword evidence="8" id="KW-1185">Reference proteome</keyword>
<dbReference type="PANTHER" id="PTHR44154">
    <property type="entry name" value="QUINONE OXIDOREDUCTASE"/>
    <property type="match status" value="1"/>
</dbReference>
<feature type="domain" description="Enoyl reductase (ER)" evidence="6">
    <location>
        <begin position="1"/>
        <end position="296"/>
    </location>
</feature>
<dbReference type="Pfam" id="PF13602">
    <property type="entry name" value="ADH_zinc_N_2"/>
    <property type="match status" value="1"/>
</dbReference>
<comment type="subunit">
    <text evidence="2">Homotetramer.</text>
</comment>
<dbReference type="Proteomes" id="UP000604117">
    <property type="component" value="Unassembled WGS sequence"/>
</dbReference>
<reference evidence="7 8" key="1">
    <citation type="submission" date="2021-01" db="EMBL/GenBank/DDBJ databases">
        <title>Whole genome shotgun sequence of Asanoa siamensis NBRC 107932.</title>
        <authorList>
            <person name="Komaki H."/>
            <person name="Tamura T."/>
        </authorList>
    </citation>
    <scope>NUCLEOTIDE SEQUENCE [LARGE SCALE GENOMIC DNA]</scope>
    <source>
        <strain evidence="7 8">NBRC 107932</strain>
    </source>
</reference>
<evidence type="ECO:0000256" key="3">
    <source>
        <dbReference type="ARBA" id="ARBA00022490"/>
    </source>
</evidence>
<gene>
    <name evidence="7" type="ORF">Asi02nite_54480</name>
</gene>
<evidence type="ECO:0000313" key="8">
    <source>
        <dbReference type="Proteomes" id="UP000604117"/>
    </source>
</evidence>
<name>A0ABQ4CXB6_9ACTN</name>
<dbReference type="SMART" id="SM00829">
    <property type="entry name" value="PKS_ER"/>
    <property type="match status" value="1"/>
</dbReference>
<dbReference type="InterPro" id="IPR036291">
    <property type="entry name" value="NAD(P)-bd_dom_sf"/>
</dbReference>
<dbReference type="InterPro" id="IPR013154">
    <property type="entry name" value="ADH-like_N"/>
</dbReference>
<dbReference type="PROSITE" id="PS01162">
    <property type="entry name" value="QOR_ZETA_CRYSTAL"/>
    <property type="match status" value="1"/>
</dbReference>
<comment type="subcellular location">
    <subcellularLocation>
        <location evidence="1">Cytoplasm</location>
    </subcellularLocation>
</comment>